<dbReference type="EMBL" id="CAVMBE010000123">
    <property type="protein sequence ID" value="CAK4034555.1"/>
    <property type="molecule type" value="Genomic_DNA"/>
</dbReference>
<organism evidence="3 4">
    <name type="scientific">Lecanosticta acicola</name>
    <dbReference type="NCBI Taxonomy" id="111012"/>
    <lineage>
        <taxon>Eukaryota</taxon>
        <taxon>Fungi</taxon>
        <taxon>Dikarya</taxon>
        <taxon>Ascomycota</taxon>
        <taxon>Pezizomycotina</taxon>
        <taxon>Dothideomycetes</taxon>
        <taxon>Dothideomycetidae</taxon>
        <taxon>Mycosphaerellales</taxon>
        <taxon>Mycosphaerellaceae</taxon>
        <taxon>Lecanosticta</taxon>
    </lineage>
</organism>
<gene>
    <name evidence="3" type="ORF">LECACI_7A009713</name>
</gene>
<name>A0AAI9EFS9_9PEZI</name>
<feature type="compositionally biased region" description="Acidic residues" evidence="1">
    <location>
        <begin position="414"/>
        <end position="437"/>
    </location>
</feature>
<reference evidence="3" key="1">
    <citation type="submission" date="2023-11" db="EMBL/GenBank/DDBJ databases">
        <authorList>
            <person name="Alioto T."/>
            <person name="Alioto T."/>
            <person name="Gomez Garrido J."/>
        </authorList>
    </citation>
    <scope>NUCLEOTIDE SEQUENCE</scope>
</reference>
<keyword evidence="4" id="KW-1185">Reference proteome</keyword>
<dbReference type="Gene3D" id="1.10.357.150">
    <property type="match status" value="1"/>
</dbReference>
<dbReference type="Pfam" id="PF22766">
    <property type="entry name" value="ZW10_C2"/>
    <property type="match status" value="1"/>
</dbReference>
<proteinExistence type="predicted"/>
<dbReference type="GO" id="GO:1990423">
    <property type="term" value="C:RZZ complex"/>
    <property type="evidence" value="ECO:0007669"/>
    <property type="project" value="TreeGrafter"/>
</dbReference>
<dbReference type="PANTHER" id="PTHR12205">
    <property type="entry name" value="CENTROMERE/KINETOCHORE PROTEIN ZW10"/>
    <property type="match status" value="1"/>
</dbReference>
<dbReference type="InterPro" id="IPR055148">
    <property type="entry name" value="ZW10_C_2"/>
</dbReference>
<feature type="compositionally biased region" description="Acidic residues" evidence="1">
    <location>
        <begin position="453"/>
        <end position="467"/>
    </location>
</feature>
<evidence type="ECO:0000259" key="2">
    <source>
        <dbReference type="Pfam" id="PF22766"/>
    </source>
</evidence>
<dbReference type="PANTHER" id="PTHR12205:SF0">
    <property type="entry name" value="CENTROMERE_KINETOCHORE PROTEIN ZW10 HOMOLOG"/>
    <property type="match status" value="1"/>
</dbReference>
<sequence length="806" mass="89483">MSAEAITPAILQYIDQSAYPDSEQIASAGLSSSLLQDLSKRLSQSQDQVKEEIRSIGKDASSDIDTWISRAKELQADILRSRETARQIVADAEAGKELKSKVEDRKRKVDLLENEVAFQESVAARLDHIRHAKEVLEDVQECIVKGQFGRGLKRLEEAEESTNGLGAGGGSGVGMLLGRRAEKLRERLQEAVIEGWNQHIIVGEGHQAVIKSGVEELVKTGKALGIFDDLLEKLAKAFDRVILRPRMIGHNGSLPRVYVDGDEIYCKNEADPSTGQLFADLKAILDFLVRQLPADVAAPLSDMLLPTLSSRLEEEWLEPSVPLQLSEVPAFQRLLEEILDFADFIDEKQLYGGKGLREWLDNVSPTWLRKRREVILGDVRNLVFTGLRETKTVERVETQVIAKDDALAQGGQTGDDDWDTAWDEPEEQPAAADEDDGTSAWDVEGDEPAKEDAGDDDEAWGWGDGDENAPASPKAAKKDLAKTNGDPPQQAQEQEMTLRETFTVTSVPENLLVQIQSVIHDAETLSGPSYTNTPLAPASAGLYQLPNLALAIYRATAPTAYSKLPTGSMLIYNDANRLSDQLLQWQKTSPQAAKLRLQKDTEALEQFAKRAYTSEMDSQRTILRDLLDGAQDFANCTAEPFRSQAIEAVSQTIDRLRDVHTQWTPILSHSALLQSLGSLLHTITSRMTSQIEDLPDIGEEESRQLGKLCAHVSTARDLFYQEANGEGEAGGETRDMTFIYCPSWLKFQYLAEILESSLADIRYLWKEGELSLEFEAEEVVGLIEALFAESQLRRQAIQEVRRGGRR</sequence>
<evidence type="ECO:0000256" key="1">
    <source>
        <dbReference type="SAM" id="MobiDB-lite"/>
    </source>
</evidence>
<accession>A0AAI9EFS9</accession>
<dbReference type="InterPro" id="IPR046362">
    <property type="entry name" value="Zw10/DSL1_C_sf"/>
</dbReference>
<feature type="region of interest" description="Disordered" evidence="1">
    <location>
        <begin position="404"/>
        <end position="494"/>
    </location>
</feature>
<dbReference type="AlphaFoldDB" id="A0AAI9EFS9"/>
<protein>
    <recommendedName>
        <fullName evidence="2">ZW10 C-terminal helical domain-containing protein</fullName>
    </recommendedName>
</protein>
<feature type="domain" description="ZW10 C-terminal helical" evidence="2">
    <location>
        <begin position="648"/>
        <end position="798"/>
    </location>
</feature>
<dbReference type="Proteomes" id="UP001296104">
    <property type="component" value="Unassembled WGS sequence"/>
</dbReference>
<comment type="caution">
    <text evidence="3">The sequence shown here is derived from an EMBL/GenBank/DDBJ whole genome shotgun (WGS) entry which is preliminary data.</text>
</comment>
<dbReference type="GO" id="GO:0007094">
    <property type="term" value="P:mitotic spindle assembly checkpoint signaling"/>
    <property type="evidence" value="ECO:0007669"/>
    <property type="project" value="TreeGrafter"/>
</dbReference>
<evidence type="ECO:0000313" key="4">
    <source>
        <dbReference type="Proteomes" id="UP001296104"/>
    </source>
</evidence>
<dbReference type="GO" id="GO:0006888">
    <property type="term" value="P:endoplasmic reticulum to Golgi vesicle-mediated transport"/>
    <property type="evidence" value="ECO:0007669"/>
    <property type="project" value="TreeGrafter"/>
</dbReference>
<evidence type="ECO:0000313" key="3">
    <source>
        <dbReference type="EMBL" id="CAK4034555.1"/>
    </source>
</evidence>
<dbReference type="GO" id="GO:0005737">
    <property type="term" value="C:cytoplasm"/>
    <property type="evidence" value="ECO:0007669"/>
    <property type="project" value="GOC"/>
</dbReference>